<organism evidence="2 3">
    <name type="scientific">Ancylostoma ceylanicum</name>
    <dbReference type="NCBI Taxonomy" id="53326"/>
    <lineage>
        <taxon>Eukaryota</taxon>
        <taxon>Metazoa</taxon>
        <taxon>Ecdysozoa</taxon>
        <taxon>Nematoda</taxon>
        <taxon>Chromadorea</taxon>
        <taxon>Rhabditida</taxon>
        <taxon>Rhabditina</taxon>
        <taxon>Rhabditomorpha</taxon>
        <taxon>Strongyloidea</taxon>
        <taxon>Ancylostomatidae</taxon>
        <taxon>Ancylostomatinae</taxon>
        <taxon>Ancylostoma</taxon>
    </lineage>
</organism>
<accession>A0A016VZ73</accession>
<name>A0A016VZ73_9BILA</name>
<sequence length="192" mass="22384">MMFFDDGFLYQRISGIPWQNRIRVFKSERNPSLRGSFIVNFTFTSFEFNRASVEVRTESDDPVAYTSSVEPGKDGFLSFLNTRVQFCNGIPEIRWYRKPSSKNIMLHSRSVPPTYMNVNVVQNLKRTCERISWNERQSEETLQRILSENGYKNGSVNTWRLFSAPDGIALVLPYLNEYSSKQVNIVRMLDLL</sequence>
<dbReference type="Proteomes" id="UP000024635">
    <property type="component" value="Unassembled WGS sequence"/>
</dbReference>
<evidence type="ECO:0000259" key="1">
    <source>
        <dbReference type="Pfam" id="PF26215"/>
    </source>
</evidence>
<evidence type="ECO:0000313" key="3">
    <source>
        <dbReference type="Proteomes" id="UP000024635"/>
    </source>
</evidence>
<gene>
    <name evidence="2" type="primary">Acey_s0002.g496</name>
    <name evidence="2" type="ORF">Y032_0002g496</name>
</gene>
<proteinExistence type="predicted"/>
<protein>
    <recommendedName>
        <fullName evidence="1">Helix-turn-helix domain-containing protein</fullName>
    </recommendedName>
</protein>
<reference evidence="3" key="1">
    <citation type="journal article" date="2015" name="Nat. Genet.">
        <title>The genome and transcriptome of the zoonotic hookworm Ancylostoma ceylanicum identify infection-specific gene families.</title>
        <authorList>
            <person name="Schwarz E.M."/>
            <person name="Hu Y."/>
            <person name="Antoshechkin I."/>
            <person name="Miller M.M."/>
            <person name="Sternberg P.W."/>
            <person name="Aroian R.V."/>
        </authorList>
    </citation>
    <scope>NUCLEOTIDE SEQUENCE</scope>
    <source>
        <strain evidence="3">HY135</strain>
    </source>
</reference>
<dbReference type="EMBL" id="JARK01001338">
    <property type="protein sequence ID" value="EYC32899.1"/>
    <property type="molecule type" value="Genomic_DNA"/>
</dbReference>
<comment type="caution">
    <text evidence="2">The sequence shown here is derived from an EMBL/GenBank/DDBJ whole genome shotgun (WGS) entry which is preliminary data.</text>
</comment>
<dbReference type="AlphaFoldDB" id="A0A016VZ73"/>
<feature type="domain" description="Helix-turn-helix" evidence="1">
    <location>
        <begin position="104"/>
        <end position="158"/>
    </location>
</feature>
<keyword evidence="3" id="KW-1185">Reference proteome</keyword>
<dbReference type="Pfam" id="PF26215">
    <property type="entry name" value="HTH_animal"/>
    <property type="match status" value="1"/>
</dbReference>
<evidence type="ECO:0000313" key="2">
    <source>
        <dbReference type="EMBL" id="EYC32899.1"/>
    </source>
</evidence>
<dbReference type="InterPro" id="IPR058912">
    <property type="entry name" value="HTH_animal"/>
</dbReference>
<dbReference type="OrthoDB" id="10060112at2759"/>